<proteinExistence type="predicted"/>
<dbReference type="InterPro" id="IPR025533">
    <property type="entry name" value="DUF4419"/>
</dbReference>
<dbReference type="PANTHER" id="PTHR31252:SF11">
    <property type="entry name" value="DUF4419 DOMAIN-CONTAINING PROTEIN"/>
    <property type="match status" value="1"/>
</dbReference>
<dbReference type="RefSeq" id="XP_062738133.1">
    <property type="nucleotide sequence ID" value="XM_062874922.1"/>
</dbReference>
<evidence type="ECO:0000256" key="1">
    <source>
        <dbReference type="SAM" id="MobiDB-lite"/>
    </source>
</evidence>
<dbReference type="Proteomes" id="UP001322138">
    <property type="component" value="Unassembled WGS sequence"/>
</dbReference>
<dbReference type="PANTHER" id="PTHR31252">
    <property type="entry name" value="DUF4419 DOMAIN-CONTAINING PROTEIN"/>
    <property type="match status" value="1"/>
</dbReference>
<dbReference type="Pfam" id="PF14388">
    <property type="entry name" value="DUF4419"/>
    <property type="match status" value="1"/>
</dbReference>
<comment type="caution">
    <text evidence="2">The sequence shown here is derived from an EMBL/GenBank/DDBJ whole genome shotgun (WGS) entry which is preliminary data.</text>
</comment>
<accession>A0ABR0G0B7</accession>
<evidence type="ECO:0000313" key="3">
    <source>
        <dbReference type="Proteomes" id="UP001322138"/>
    </source>
</evidence>
<feature type="region of interest" description="Disordered" evidence="1">
    <location>
        <begin position="412"/>
        <end position="437"/>
    </location>
</feature>
<gene>
    <name evidence="2" type="ORF">QC761_116520</name>
</gene>
<name>A0ABR0G0B7_9PEZI</name>
<protein>
    <submittedName>
        <fullName evidence="2">Uncharacterized protein</fullName>
    </submittedName>
</protein>
<sequence length="454" mass="51071">MPVTIKTGNTWPEAWDRELKVDSSFRRENETGPQYVNPKATSSSALLAGVSHEEHSQSKGILQCSLAFDDKDLADSFVSPSNNGFVNTMVHAYSYHHHVVLRPEDIWFAILTQLSFYMNKNAEALRSLFVAHGGKKELSIEMDDQGGGLENVDFGIFAKKMTHLLQENVLDPDFRQWIIPNFTTTTDNDLVVGSILMMGGLKEYFAYTCYTCCGMPSVTLLGEREDYEKILKRLDGLPRLGKEPTTFGLLLGPIIRRFIASFDNPRDPDVLSFWARSVDRESDSGTDDLTGWISTFCFWDSLGQCTYDDDNNWPSRLTLDGVKYGYAKTEEIPNGFAAVPVKIVYFADEIHSRMVAGSVGIRGITYNERFGVDDSAPASASGRVTPLRDTIQPVVGWWIYRTENDTKGVNFSFKNRPSEPRFQSQAKPNSKLNSKSRAKQLVHQFRGLFKSRGI</sequence>
<keyword evidence="3" id="KW-1185">Reference proteome</keyword>
<evidence type="ECO:0000313" key="2">
    <source>
        <dbReference type="EMBL" id="KAK4649158.1"/>
    </source>
</evidence>
<feature type="compositionally biased region" description="Polar residues" evidence="1">
    <location>
        <begin position="412"/>
        <end position="433"/>
    </location>
</feature>
<organism evidence="2 3">
    <name type="scientific">Podospora bellae-mahoneyi</name>
    <dbReference type="NCBI Taxonomy" id="2093777"/>
    <lineage>
        <taxon>Eukaryota</taxon>
        <taxon>Fungi</taxon>
        <taxon>Dikarya</taxon>
        <taxon>Ascomycota</taxon>
        <taxon>Pezizomycotina</taxon>
        <taxon>Sordariomycetes</taxon>
        <taxon>Sordariomycetidae</taxon>
        <taxon>Sordariales</taxon>
        <taxon>Podosporaceae</taxon>
        <taxon>Podospora</taxon>
    </lineage>
</organism>
<dbReference type="GeneID" id="87894404"/>
<reference evidence="2 3" key="1">
    <citation type="journal article" date="2023" name="bioRxiv">
        <title>High-quality genome assemblies of four members of thePodospora anserinaspecies complex.</title>
        <authorList>
            <person name="Ament-Velasquez S.L."/>
            <person name="Vogan A.A."/>
            <person name="Wallerman O."/>
            <person name="Hartmann F."/>
            <person name="Gautier V."/>
            <person name="Silar P."/>
            <person name="Giraud T."/>
            <person name="Johannesson H."/>
        </authorList>
    </citation>
    <scope>NUCLEOTIDE SEQUENCE [LARGE SCALE GENOMIC DNA]</scope>
    <source>
        <strain evidence="2 3">CBS 112042</strain>
    </source>
</reference>
<dbReference type="EMBL" id="JAFFGZ010000001">
    <property type="protein sequence ID" value="KAK4649158.1"/>
    <property type="molecule type" value="Genomic_DNA"/>
</dbReference>